<evidence type="ECO:0000256" key="3">
    <source>
        <dbReference type="ARBA" id="ARBA00022729"/>
    </source>
</evidence>
<dbReference type="InterPro" id="IPR029058">
    <property type="entry name" value="AB_hydrolase_fold"/>
</dbReference>
<dbReference type="Gene3D" id="3.40.50.1820">
    <property type="entry name" value="alpha/beta hydrolase"/>
    <property type="match status" value="1"/>
</dbReference>
<keyword evidence="8" id="KW-1185">Reference proteome</keyword>
<evidence type="ECO:0000313" key="7">
    <source>
        <dbReference type="EMBL" id="DAD27132.1"/>
    </source>
</evidence>
<dbReference type="Gene3D" id="1.20.120.980">
    <property type="entry name" value="Serine carboxypeptidase S28, SKS domain"/>
    <property type="match status" value="1"/>
</dbReference>
<protein>
    <recommendedName>
        <fullName evidence="9">Lysosomal Pro-X carboxypeptidase-like</fullName>
    </recommendedName>
</protein>
<dbReference type="PANTHER" id="PTHR11010:SF96">
    <property type="entry name" value="LYSOSOMAL PRO-X CARBOXYPEPTIDASE-LIKE ISOFORM X1"/>
    <property type="match status" value="1"/>
</dbReference>
<evidence type="ECO:0008006" key="9">
    <source>
        <dbReference type="Google" id="ProtNLM"/>
    </source>
</evidence>
<dbReference type="Proteomes" id="UP000607653">
    <property type="component" value="Unassembled WGS sequence"/>
</dbReference>
<evidence type="ECO:0000256" key="5">
    <source>
        <dbReference type="ARBA" id="ARBA00023180"/>
    </source>
</evidence>
<dbReference type="GO" id="GO:0070008">
    <property type="term" value="F:serine-type exopeptidase activity"/>
    <property type="evidence" value="ECO:0007669"/>
    <property type="project" value="InterPro"/>
</dbReference>
<accession>A0A822Y4D5</accession>
<evidence type="ECO:0000256" key="6">
    <source>
        <dbReference type="SAM" id="SignalP"/>
    </source>
</evidence>
<dbReference type="InterPro" id="IPR042269">
    <property type="entry name" value="Ser_carbopepase_S28_SKS"/>
</dbReference>
<gene>
    <name evidence="7" type="ORF">HUJ06_028600</name>
</gene>
<dbReference type="Pfam" id="PF05577">
    <property type="entry name" value="Peptidase_S28"/>
    <property type="match status" value="1"/>
</dbReference>
<dbReference type="EMBL" id="DUZY01000002">
    <property type="protein sequence ID" value="DAD27132.1"/>
    <property type="molecule type" value="Genomic_DNA"/>
</dbReference>
<sequence length="508" mass="56287">MASKLPTFSILWLPVLLDLLLLCSTFASATPLNMPRLGVIPDTEVWRLRAAQSSISSDFKTYFYTQTLDHFNYRPESYTTFQQRYVINFKYWGGAKSGAPILVYLGAEQSLDNINFDGFLTDHAPQFNALIVYIEHRYYGESVPFGKVQNASTLGYFSSSQALEDYAEIILDIKKNLSANGCPVIVIGGSYGGMLASWFRLKYPHIALGALASSAPILYFDDITPDDGFLSVASRVFKKTSKSCYNTILQSWAEIDKVASSQPQGQGLSILHNRFKTCGVSFTNLSELKGYLTYSIYARAAQYDYPRRSVDLICKAIDGTPKAGTTDIVGKIIAGVSAYKGNVSSKSNVPSALAPGNVQLNENTAWNWQTCTEMVMPIGGGINATLFPVPPFDLNSRIETCKSFYGVSPRPHWITTYFGGHDIKRVLKRFGSNIIFSNGLRDPYSVAGVLRSLSHSLVALITKQGSHCLDLLPASPDDPHWLTAQRSREVRIIARWITQYKADRAANR</sequence>
<keyword evidence="5" id="KW-0325">Glycoprotein</keyword>
<dbReference type="SUPFAM" id="SSF53474">
    <property type="entry name" value="alpha/beta-Hydrolases"/>
    <property type="match status" value="1"/>
</dbReference>
<reference evidence="7 8" key="1">
    <citation type="journal article" date="2020" name="Mol. Biol. Evol.">
        <title>Distinct Expression and Methylation Patterns for Genes with Different Fates following a Single Whole-Genome Duplication in Flowering Plants.</title>
        <authorList>
            <person name="Shi T."/>
            <person name="Rahmani R.S."/>
            <person name="Gugger P.F."/>
            <person name="Wang M."/>
            <person name="Li H."/>
            <person name="Zhang Y."/>
            <person name="Li Z."/>
            <person name="Wang Q."/>
            <person name="Van de Peer Y."/>
            <person name="Marchal K."/>
            <person name="Chen J."/>
        </authorList>
    </citation>
    <scope>NUCLEOTIDE SEQUENCE [LARGE SCALE GENOMIC DNA]</scope>
    <source>
        <tissue evidence="7">Leaf</tissue>
    </source>
</reference>
<keyword evidence="4" id="KW-0378">Hydrolase</keyword>
<feature type="signal peptide" evidence="6">
    <location>
        <begin position="1"/>
        <end position="29"/>
    </location>
</feature>
<evidence type="ECO:0000313" key="8">
    <source>
        <dbReference type="Proteomes" id="UP000607653"/>
    </source>
</evidence>
<dbReference type="PANTHER" id="PTHR11010">
    <property type="entry name" value="PROTEASE S28 PRO-X CARBOXYPEPTIDASE-RELATED"/>
    <property type="match status" value="1"/>
</dbReference>
<comment type="similarity">
    <text evidence="1">Belongs to the peptidase S28 family.</text>
</comment>
<dbReference type="GO" id="GO:0006508">
    <property type="term" value="P:proteolysis"/>
    <property type="evidence" value="ECO:0007669"/>
    <property type="project" value="UniProtKB-KW"/>
</dbReference>
<proteinExistence type="inferred from homology"/>
<comment type="caution">
    <text evidence="7">The sequence shown here is derived from an EMBL/GenBank/DDBJ whole genome shotgun (WGS) entry which is preliminary data.</text>
</comment>
<feature type="chain" id="PRO_5032858171" description="Lysosomal Pro-X carboxypeptidase-like" evidence="6">
    <location>
        <begin position="30"/>
        <end position="508"/>
    </location>
</feature>
<keyword evidence="3 6" id="KW-0732">Signal</keyword>
<dbReference type="InterPro" id="IPR008758">
    <property type="entry name" value="Peptidase_S28"/>
</dbReference>
<name>A0A822Y4D5_NELNU</name>
<keyword evidence="2" id="KW-0645">Protease</keyword>
<dbReference type="AlphaFoldDB" id="A0A822Y4D5"/>
<evidence type="ECO:0000256" key="4">
    <source>
        <dbReference type="ARBA" id="ARBA00022801"/>
    </source>
</evidence>
<evidence type="ECO:0000256" key="1">
    <source>
        <dbReference type="ARBA" id="ARBA00011079"/>
    </source>
</evidence>
<organism evidence="7 8">
    <name type="scientific">Nelumbo nucifera</name>
    <name type="common">Sacred lotus</name>
    <dbReference type="NCBI Taxonomy" id="4432"/>
    <lineage>
        <taxon>Eukaryota</taxon>
        <taxon>Viridiplantae</taxon>
        <taxon>Streptophyta</taxon>
        <taxon>Embryophyta</taxon>
        <taxon>Tracheophyta</taxon>
        <taxon>Spermatophyta</taxon>
        <taxon>Magnoliopsida</taxon>
        <taxon>Proteales</taxon>
        <taxon>Nelumbonaceae</taxon>
        <taxon>Nelumbo</taxon>
    </lineage>
</organism>
<evidence type="ECO:0000256" key="2">
    <source>
        <dbReference type="ARBA" id="ARBA00022670"/>
    </source>
</evidence>